<keyword evidence="11" id="KW-1185">Reference proteome</keyword>
<protein>
    <submittedName>
        <fullName evidence="10">Glycosyltransferase</fullName>
    </submittedName>
</protein>
<evidence type="ECO:0000256" key="5">
    <source>
        <dbReference type="ARBA" id="ARBA00022989"/>
    </source>
</evidence>
<keyword evidence="4 8" id="KW-0812">Transmembrane</keyword>
<reference evidence="10" key="1">
    <citation type="submission" date="2020-07" db="EMBL/GenBank/DDBJ databases">
        <authorList>
            <person name="Tarantini F.S."/>
            <person name="Hong K.W."/>
            <person name="Chan K.G."/>
        </authorList>
    </citation>
    <scope>NUCLEOTIDE SEQUENCE</scope>
    <source>
        <strain evidence="10">32-07</strain>
    </source>
</reference>
<dbReference type="EMBL" id="CP059572">
    <property type="protein sequence ID" value="QXJ21239.1"/>
    <property type="molecule type" value="Genomic_DNA"/>
</dbReference>
<dbReference type="Proteomes" id="UP001049518">
    <property type="component" value="Chromosome"/>
</dbReference>
<feature type="compositionally biased region" description="Basic residues" evidence="7">
    <location>
        <begin position="14"/>
        <end position="24"/>
    </location>
</feature>
<dbReference type="Gene3D" id="3.90.550.10">
    <property type="entry name" value="Spore Coat Polysaccharide Biosynthesis Protein SpsA, Chain A"/>
    <property type="match status" value="1"/>
</dbReference>
<dbReference type="InterPro" id="IPR029044">
    <property type="entry name" value="Nucleotide-diphossugar_trans"/>
</dbReference>
<evidence type="ECO:0000256" key="6">
    <source>
        <dbReference type="ARBA" id="ARBA00023136"/>
    </source>
</evidence>
<dbReference type="InterPro" id="IPR013320">
    <property type="entry name" value="ConA-like_dom_sf"/>
</dbReference>
<keyword evidence="6 8" id="KW-0472">Membrane</keyword>
<evidence type="ECO:0000256" key="1">
    <source>
        <dbReference type="ARBA" id="ARBA00004141"/>
    </source>
</evidence>
<dbReference type="PANTHER" id="PTHR43867">
    <property type="entry name" value="CELLULOSE SYNTHASE CATALYTIC SUBUNIT A [UDP-FORMING]"/>
    <property type="match status" value="1"/>
</dbReference>
<feature type="transmembrane region" description="Helical" evidence="8">
    <location>
        <begin position="359"/>
        <end position="380"/>
    </location>
</feature>
<dbReference type="CDD" id="cd06421">
    <property type="entry name" value="CESA_CelA_like"/>
    <property type="match status" value="1"/>
</dbReference>
<dbReference type="PANTHER" id="PTHR43867:SF2">
    <property type="entry name" value="CELLULOSE SYNTHASE CATALYTIC SUBUNIT A [UDP-FORMING]"/>
    <property type="match status" value="1"/>
</dbReference>
<dbReference type="InterPro" id="IPR050321">
    <property type="entry name" value="Glycosyltr_2/OpgH_subfam"/>
</dbReference>
<feature type="transmembrane region" description="Helical" evidence="8">
    <location>
        <begin position="31"/>
        <end position="52"/>
    </location>
</feature>
<keyword evidence="5 8" id="KW-1133">Transmembrane helix</keyword>
<evidence type="ECO:0000256" key="2">
    <source>
        <dbReference type="ARBA" id="ARBA00022676"/>
    </source>
</evidence>
<feature type="compositionally biased region" description="Low complexity" evidence="7">
    <location>
        <begin position="1"/>
        <end position="13"/>
    </location>
</feature>
<feature type="transmembrane region" description="Helical" evidence="8">
    <location>
        <begin position="386"/>
        <end position="406"/>
    </location>
</feature>
<keyword evidence="3" id="KW-0808">Transferase</keyword>
<evidence type="ECO:0000259" key="9">
    <source>
        <dbReference type="PROSITE" id="PS51762"/>
    </source>
</evidence>
<organism evidence="10 11">
    <name type="scientific">Actinomadura graeca</name>
    <dbReference type="NCBI Taxonomy" id="2750812"/>
    <lineage>
        <taxon>Bacteria</taxon>
        <taxon>Bacillati</taxon>
        <taxon>Actinomycetota</taxon>
        <taxon>Actinomycetes</taxon>
        <taxon>Streptosporangiales</taxon>
        <taxon>Thermomonosporaceae</taxon>
        <taxon>Actinomadura</taxon>
    </lineage>
</organism>
<dbReference type="Gene3D" id="2.60.120.200">
    <property type="match status" value="1"/>
</dbReference>
<name>A0ABX8QR19_9ACTN</name>
<evidence type="ECO:0000313" key="10">
    <source>
        <dbReference type="EMBL" id="QXJ21239.1"/>
    </source>
</evidence>
<dbReference type="RefSeq" id="WP_231334382.1">
    <property type="nucleotide sequence ID" value="NZ_CP059572.1"/>
</dbReference>
<sequence length="850" mass="90115">MATGHRVSAASGRSGRRAGHRPSRRTAGSGASLSAFLHAVVFEAVLVHFGAAGSRAGFLLWLCAVVLQLVVVAHTAATWWTTRGRPATDEVTVGDWDGGIDVFVTVYGEPLGVVLPVVRAARDMDLAHRTWVLDDGGSARLREACDREGVGYLHRPTRENGKAGNVNHALARTRGELVAIFDADHRPDRGFLRRTVGHFADGRLAFVQTPQSYGPSSSGAGERPTVPDKNWSLAARGAREAQDAFYRHVMPGKAAQDTAICVGTNVVFRRAALDRIGGLHTGSQSEDVHTSLRLHALGLRSLYLPEVLARGLPPADWAAYLRQQRRWARGAFEILLDRRLWGRGGPALRQRLQYGLLGTHYLASIIVLLMALLPSAHLLAGVSPVAAPPGVLLGLVASAAVTAAAANRAQNGTYGLAAAVTHAVSSPACVLGLLEAVAGRRSRWAPTHGAAPGPSGAGDAAVRGGIVAVNLAAVVAGTAAVAARLGHTGAAAALGLPAARDVWVALPVAWCLAMALTLLLPPGRSGGSGGSSPHKRPARVLGLTPPALPLRWSGAVIACAGVVLAADVAERVSSPLPPAPRPTSAAVWRDDFTGRAGAPPDARHWVLATGHNYPGGPPDWGTGEIQEYVRSPRNARLDGDGHLVITATAGRDGTYRSARLETRRSDHRPPEGGTLRIQARVRLPSARGSWATFWALGRSYRADLRWPASGEIDVLEYRGTRPGEVYGVAHCPDCGEPHGRRAAHRAPQSLAGGFHTYTVDRHSDPDPSHQRADRIDWYVDGRRFHSVTRAELGERAWVFDQPVFVLLNLAVGGDWPGAPEPADYPSAMTVDYVEIRTCLRECPPHPPGGG</sequence>
<gene>
    <name evidence="10" type="ORF">AGRA3207_002075</name>
</gene>
<dbReference type="PROSITE" id="PS51762">
    <property type="entry name" value="GH16_2"/>
    <property type="match status" value="1"/>
</dbReference>
<comment type="subcellular location">
    <subcellularLocation>
        <location evidence="1">Membrane</location>
        <topology evidence="1">Multi-pass membrane protein</topology>
    </subcellularLocation>
</comment>
<keyword evidence="2" id="KW-0328">Glycosyltransferase</keyword>
<evidence type="ECO:0000256" key="8">
    <source>
        <dbReference type="SAM" id="Phobius"/>
    </source>
</evidence>
<dbReference type="Pfam" id="PF13632">
    <property type="entry name" value="Glyco_trans_2_3"/>
    <property type="match status" value="1"/>
</dbReference>
<evidence type="ECO:0000313" key="11">
    <source>
        <dbReference type="Proteomes" id="UP001049518"/>
    </source>
</evidence>
<accession>A0ABX8QR19</accession>
<dbReference type="Pfam" id="PF00722">
    <property type="entry name" value="Glyco_hydro_16"/>
    <property type="match status" value="1"/>
</dbReference>
<evidence type="ECO:0000256" key="4">
    <source>
        <dbReference type="ARBA" id="ARBA00022692"/>
    </source>
</evidence>
<dbReference type="SUPFAM" id="SSF49899">
    <property type="entry name" value="Concanavalin A-like lectins/glucanases"/>
    <property type="match status" value="1"/>
</dbReference>
<feature type="transmembrane region" description="Helical" evidence="8">
    <location>
        <begin position="502"/>
        <end position="520"/>
    </location>
</feature>
<proteinExistence type="predicted"/>
<dbReference type="SUPFAM" id="SSF53448">
    <property type="entry name" value="Nucleotide-diphospho-sugar transferases"/>
    <property type="match status" value="1"/>
</dbReference>
<feature type="transmembrane region" description="Helical" evidence="8">
    <location>
        <begin position="413"/>
        <end position="434"/>
    </location>
</feature>
<feature type="domain" description="GH16" evidence="9">
    <location>
        <begin position="569"/>
        <end position="841"/>
    </location>
</feature>
<dbReference type="InterPro" id="IPR000757">
    <property type="entry name" value="Beta-glucanase-like"/>
</dbReference>
<evidence type="ECO:0000256" key="3">
    <source>
        <dbReference type="ARBA" id="ARBA00022679"/>
    </source>
</evidence>
<dbReference type="InterPro" id="IPR001173">
    <property type="entry name" value="Glyco_trans_2-like"/>
</dbReference>
<feature type="region of interest" description="Disordered" evidence="7">
    <location>
        <begin position="1"/>
        <end position="26"/>
    </location>
</feature>
<evidence type="ECO:0000256" key="7">
    <source>
        <dbReference type="SAM" id="MobiDB-lite"/>
    </source>
</evidence>
<feature type="transmembrane region" description="Helical" evidence="8">
    <location>
        <begin position="58"/>
        <end position="80"/>
    </location>
</feature>